<evidence type="ECO:0000313" key="1">
    <source>
        <dbReference type="EMBL" id="EHQ35169.1"/>
    </source>
</evidence>
<organism evidence="1 2">
    <name type="scientific">Methanoplanus limicola DSM 2279</name>
    <dbReference type="NCBI Taxonomy" id="937775"/>
    <lineage>
        <taxon>Archaea</taxon>
        <taxon>Methanobacteriati</taxon>
        <taxon>Methanobacteriota</taxon>
        <taxon>Stenosarchaea group</taxon>
        <taxon>Methanomicrobia</taxon>
        <taxon>Methanomicrobiales</taxon>
        <taxon>Methanomicrobiaceae</taxon>
        <taxon>Methanoplanus</taxon>
    </lineage>
</organism>
<proteinExistence type="predicted"/>
<sequence length="163" mass="17919">MKYDLKEGNLLLKGKNSFILIGRAKRLFVLFIETFDKELCQTVCKDDLIAVSAPEGGDPRQAFMLLELIREYNVPVMVLPKGHPGSSRLNMVVSAGPEIVPGCGIMRGTHPEQNVICASDDFSGFSFYSDGRYVRIESELSGDTASDSGNNIDIVLLSDSELR</sequence>
<gene>
    <name evidence="1" type="ORF">Metlim_1055</name>
</gene>
<reference evidence="1 2" key="1">
    <citation type="submission" date="2011-10" db="EMBL/GenBank/DDBJ databases">
        <title>The Improved High-Quality Draft genome of Methanoplanus limicola DSM 2279.</title>
        <authorList>
            <consortium name="US DOE Joint Genome Institute (JGI-PGF)"/>
            <person name="Lucas S."/>
            <person name="Copeland A."/>
            <person name="Lapidus A."/>
            <person name="Glavina del Rio T."/>
            <person name="Dalin E."/>
            <person name="Tice H."/>
            <person name="Bruce D."/>
            <person name="Goodwin L."/>
            <person name="Pitluck S."/>
            <person name="Peters L."/>
            <person name="Mikhailova N."/>
            <person name="Lu M."/>
            <person name="Kyrpides N."/>
            <person name="Mavromatis K."/>
            <person name="Ivanova N."/>
            <person name="Markowitz V."/>
            <person name="Cheng J.-F."/>
            <person name="Hugenholtz P."/>
            <person name="Woyke T."/>
            <person name="Wu D."/>
            <person name="Wirth R."/>
            <person name="Brambilla E.-M."/>
            <person name="Klenk H.-P."/>
            <person name="Eisen J.A."/>
        </authorList>
    </citation>
    <scope>NUCLEOTIDE SEQUENCE [LARGE SCALE GENOMIC DNA]</scope>
    <source>
        <strain evidence="1 2">DSM 2279</strain>
    </source>
</reference>
<evidence type="ECO:0000313" key="2">
    <source>
        <dbReference type="Proteomes" id="UP000005741"/>
    </source>
</evidence>
<dbReference type="STRING" id="937775.Metlim_1055"/>
<keyword evidence="2" id="KW-1185">Reference proteome</keyword>
<protein>
    <submittedName>
        <fullName evidence="1">Uncharacterized protein</fullName>
    </submittedName>
</protein>
<dbReference type="HOGENOM" id="CLU_140791_0_0_2"/>
<dbReference type="AlphaFoldDB" id="H1YZE5"/>
<dbReference type="OrthoDB" id="80177at2157"/>
<dbReference type="Proteomes" id="UP000005741">
    <property type="component" value="Chromosome"/>
</dbReference>
<name>H1YZE5_9EURY</name>
<dbReference type="InParanoid" id="H1YZE5"/>
<accession>H1YZE5</accession>
<dbReference type="EMBL" id="CM001436">
    <property type="protein sequence ID" value="EHQ35169.1"/>
    <property type="molecule type" value="Genomic_DNA"/>
</dbReference>
<dbReference type="RefSeq" id="WP_004076900.1">
    <property type="nucleotide sequence ID" value="NZ_CM001436.1"/>
</dbReference>